<dbReference type="Gene3D" id="2.30.110.10">
    <property type="entry name" value="Electron Transport, Fmn-binding Protein, Chain A"/>
    <property type="match status" value="1"/>
</dbReference>
<comment type="similarity">
    <text evidence="1">Belongs to the F420H(2)-dependent quinone reductase family.</text>
</comment>
<proteinExistence type="inferred from homology"/>
<dbReference type="GO" id="GO:0070967">
    <property type="term" value="F:coenzyme F420 binding"/>
    <property type="evidence" value="ECO:0007669"/>
    <property type="project" value="TreeGrafter"/>
</dbReference>
<dbReference type="PANTHER" id="PTHR39428:SF3">
    <property type="entry name" value="DEAZAFLAVIN-DEPENDENT NITROREDUCTASE"/>
    <property type="match status" value="1"/>
</dbReference>
<evidence type="ECO:0000256" key="1">
    <source>
        <dbReference type="ARBA" id="ARBA00008710"/>
    </source>
</evidence>
<evidence type="ECO:0000256" key="2">
    <source>
        <dbReference type="ARBA" id="ARBA00049106"/>
    </source>
</evidence>
<dbReference type="STRING" id="673521.SAMN05660991_03090"/>
<evidence type="ECO:0000313" key="3">
    <source>
        <dbReference type="EMBL" id="SEP06565.1"/>
    </source>
</evidence>
<dbReference type="AlphaFoldDB" id="A0A1H8UTP7"/>
<comment type="catalytic activity">
    <reaction evidence="2">
        <text>oxidized coenzyme F420-(gamma-L-Glu)(n) + a quinol + H(+) = reduced coenzyme F420-(gamma-L-Glu)(n) + a quinone</text>
        <dbReference type="Rhea" id="RHEA:39663"/>
        <dbReference type="Rhea" id="RHEA-COMP:12939"/>
        <dbReference type="Rhea" id="RHEA-COMP:14378"/>
        <dbReference type="ChEBI" id="CHEBI:15378"/>
        <dbReference type="ChEBI" id="CHEBI:24646"/>
        <dbReference type="ChEBI" id="CHEBI:132124"/>
        <dbReference type="ChEBI" id="CHEBI:133980"/>
        <dbReference type="ChEBI" id="CHEBI:139511"/>
    </reaction>
</comment>
<protein>
    <submittedName>
        <fullName evidence="3">Deazaflavin-dependent oxidoreductase, nitroreductase family</fullName>
    </submittedName>
</protein>
<dbReference type="RefSeq" id="WP_091945151.1">
    <property type="nucleotide sequence ID" value="NZ_FOEE01000009.1"/>
</dbReference>
<dbReference type="InterPro" id="IPR004378">
    <property type="entry name" value="F420H2_quin_Rdtase"/>
</dbReference>
<dbReference type="Pfam" id="PF04075">
    <property type="entry name" value="F420H2_quin_red"/>
    <property type="match status" value="1"/>
</dbReference>
<dbReference type="GO" id="GO:0016491">
    <property type="term" value="F:oxidoreductase activity"/>
    <property type="evidence" value="ECO:0007669"/>
    <property type="project" value="InterPro"/>
</dbReference>
<dbReference type="InterPro" id="IPR012349">
    <property type="entry name" value="Split_barrel_FMN-bd"/>
</dbReference>
<keyword evidence="4" id="KW-1185">Reference proteome</keyword>
<accession>A0A1H8UTP7</accession>
<dbReference type="EMBL" id="FOEE01000009">
    <property type="protein sequence ID" value="SEP06565.1"/>
    <property type="molecule type" value="Genomic_DNA"/>
</dbReference>
<evidence type="ECO:0000313" key="4">
    <source>
        <dbReference type="Proteomes" id="UP000198960"/>
    </source>
</evidence>
<dbReference type="Proteomes" id="UP000198960">
    <property type="component" value="Unassembled WGS sequence"/>
</dbReference>
<dbReference type="OrthoDB" id="8225825at2"/>
<sequence length="153" mass="17057">MPLEGEYEPSPQKWVRDQVELYERTGGREGNTLLDRGLPVVVFSTRGAKSGKVRKQPLMRVEHEGAYAMVGSQGGAPDDPAWVANLRAYPDQVTVQDGPEPWDGVAREVSGEERSQWWERSVAAFPDYADYQTKTDRQIPVFVVERAAPANPA</sequence>
<reference evidence="4" key="1">
    <citation type="submission" date="2016-10" db="EMBL/GenBank/DDBJ databases">
        <authorList>
            <person name="Varghese N."/>
            <person name="Submissions S."/>
        </authorList>
    </citation>
    <scope>NUCLEOTIDE SEQUENCE [LARGE SCALE GENOMIC DNA]</scope>
    <source>
        <strain evidence="4">DSM 45413</strain>
    </source>
</reference>
<dbReference type="NCBIfam" id="TIGR00026">
    <property type="entry name" value="hi_GC_TIGR00026"/>
    <property type="match status" value="1"/>
</dbReference>
<gene>
    <name evidence="3" type="ORF">SAMN05660991_03090</name>
</gene>
<organism evidence="3 4">
    <name type="scientific">Trujillonella endophytica</name>
    <dbReference type="NCBI Taxonomy" id="673521"/>
    <lineage>
        <taxon>Bacteria</taxon>
        <taxon>Bacillati</taxon>
        <taxon>Actinomycetota</taxon>
        <taxon>Actinomycetes</taxon>
        <taxon>Geodermatophilales</taxon>
        <taxon>Geodermatophilaceae</taxon>
        <taxon>Trujillonella</taxon>
    </lineage>
</organism>
<name>A0A1H8UTP7_9ACTN</name>
<dbReference type="PANTHER" id="PTHR39428">
    <property type="entry name" value="F420H(2)-DEPENDENT QUINONE REDUCTASE RV1261C"/>
    <property type="match status" value="1"/>
</dbReference>
<dbReference type="GO" id="GO:0005886">
    <property type="term" value="C:plasma membrane"/>
    <property type="evidence" value="ECO:0007669"/>
    <property type="project" value="TreeGrafter"/>
</dbReference>